<organism evidence="1 2">
    <name type="scientific">Afipia felis</name>
    <name type="common">Cat scratch disease bacillus</name>
    <dbReference type="NCBI Taxonomy" id="1035"/>
    <lineage>
        <taxon>Bacteria</taxon>
        <taxon>Pseudomonadati</taxon>
        <taxon>Pseudomonadota</taxon>
        <taxon>Alphaproteobacteria</taxon>
        <taxon>Hyphomicrobiales</taxon>
        <taxon>Nitrobacteraceae</taxon>
        <taxon>Afipia</taxon>
    </lineage>
</organism>
<dbReference type="Proteomes" id="UP000254343">
    <property type="component" value="Unassembled WGS sequence"/>
</dbReference>
<evidence type="ECO:0000313" key="1">
    <source>
        <dbReference type="EMBL" id="SUU84933.1"/>
    </source>
</evidence>
<dbReference type="OrthoDB" id="9945268at2"/>
<evidence type="ECO:0000313" key="2">
    <source>
        <dbReference type="Proteomes" id="UP000254343"/>
    </source>
</evidence>
<proteinExistence type="predicted"/>
<dbReference type="AlphaFoldDB" id="A0A380W960"/>
<name>A0A380W960_AFIFE</name>
<accession>A0A380W960</accession>
<dbReference type="RefSeq" id="WP_002715758.1">
    <property type="nucleotide sequence ID" value="NZ_UFSI01000001.1"/>
</dbReference>
<dbReference type="EMBL" id="UIGB01000001">
    <property type="protein sequence ID" value="SUU84933.1"/>
    <property type="molecule type" value="Genomic_DNA"/>
</dbReference>
<protein>
    <submittedName>
        <fullName evidence="1">Uncharacterized protein</fullName>
    </submittedName>
</protein>
<gene>
    <name evidence="1" type="ORF">NCTC12722_02137</name>
</gene>
<reference evidence="1 2" key="1">
    <citation type="submission" date="2018-06" db="EMBL/GenBank/DDBJ databases">
        <authorList>
            <consortium name="Pathogen Informatics"/>
            <person name="Doyle S."/>
        </authorList>
    </citation>
    <scope>NUCLEOTIDE SEQUENCE [LARGE SCALE GENOMIC DNA]</scope>
    <source>
        <strain evidence="1 2">NCTC12722</strain>
    </source>
</reference>
<sequence>MERSAWPKFDAGNANHLHAIGVIAVTYVQFERSVESMFLHHPANKLIPNDLLTRYFLTLNEEQRIKAIHQFYSEAEKDQQVVYAAHNVLKFFDWAHDTRNKVLHSERYPAGVGADADRFYATKRASKRDPSSKYITLDLDTLRSIADRMREGIVASAEINIHVRYRDESHTTESKWILPYLNSSGLKLLPIPERIKLADYPWG</sequence>